<dbReference type="SUPFAM" id="SSF81333">
    <property type="entry name" value="F1F0 ATP synthase subunit C"/>
    <property type="match status" value="2"/>
</dbReference>
<dbReference type="PANTHER" id="PTHR10263">
    <property type="entry name" value="V-TYPE PROTON ATPASE PROTEOLIPID SUBUNIT"/>
    <property type="match status" value="1"/>
</dbReference>
<evidence type="ECO:0000256" key="3">
    <source>
        <dbReference type="ARBA" id="ARBA00022448"/>
    </source>
</evidence>
<keyword evidence="6 8" id="KW-0406">Ion transport</keyword>
<evidence type="ECO:0000256" key="1">
    <source>
        <dbReference type="ARBA" id="ARBA00004141"/>
    </source>
</evidence>
<keyword evidence="11" id="KW-1185">Reference proteome</keyword>
<evidence type="ECO:0000313" key="10">
    <source>
        <dbReference type="EMBL" id="MBK6087801.1"/>
    </source>
</evidence>
<feature type="domain" description="V-ATPase proteolipid subunit C-like" evidence="9">
    <location>
        <begin position="97"/>
        <end position="155"/>
    </location>
</feature>
<evidence type="ECO:0000313" key="11">
    <source>
        <dbReference type="Proteomes" id="UP000633365"/>
    </source>
</evidence>
<keyword evidence="7 8" id="KW-0472">Membrane</keyword>
<dbReference type="FunFam" id="1.20.120.610:FF:000005">
    <property type="entry name" value="V-type sodium ATPase subunit K"/>
    <property type="match status" value="1"/>
</dbReference>
<dbReference type="InterPro" id="IPR000245">
    <property type="entry name" value="ATPase_proteolipid_csu"/>
</dbReference>
<dbReference type="RefSeq" id="WP_186833425.1">
    <property type="nucleotide sequence ID" value="NZ_JAEQMG010000041.1"/>
</dbReference>
<keyword evidence="3 8" id="KW-0813">Transport</keyword>
<dbReference type="AlphaFoldDB" id="A0A934WPF1"/>
<keyword evidence="4 8" id="KW-0812">Transmembrane</keyword>
<comment type="subcellular location">
    <subcellularLocation>
        <location evidence="1">Membrane</location>
        <topology evidence="1">Multi-pass membrane protein</topology>
    </subcellularLocation>
</comment>
<dbReference type="Pfam" id="PF00137">
    <property type="entry name" value="ATP-synt_C"/>
    <property type="match status" value="2"/>
</dbReference>
<feature type="domain" description="V-ATPase proteolipid subunit C-like" evidence="9">
    <location>
        <begin position="15"/>
        <end position="74"/>
    </location>
</feature>
<dbReference type="CDD" id="cd18179">
    <property type="entry name" value="ATP-synt_Vo_Ao_c_NTPK_rpt1"/>
    <property type="match status" value="1"/>
</dbReference>
<evidence type="ECO:0000256" key="4">
    <source>
        <dbReference type="ARBA" id="ARBA00022692"/>
    </source>
</evidence>
<name>A0A934WPF1_9FIRM</name>
<sequence length="165" mass="16625">MAEILNNSGLFFALLGAAVATFMAGIGSAIGVGKAGVAAAGVLSEQPDLFGKVLIFQLLPATQGIYGLLVGFLILSNVGLLGGGVENISLLKGSLYFAASLPIAFAGYFSAVHQSKCSVAGIGTVVKKPDQMGKALILPAMVETYAILALLISILAVNGISGVQV</sequence>
<feature type="transmembrane region" description="Helical" evidence="8">
    <location>
        <begin position="95"/>
        <end position="115"/>
    </location>
</feature>
<feature type="transmembrane region" description="Helical" evidence="8">
    <location>
        <begin position="135"/>
        <end position="157"/>
    </location>
</feature>
<comment type="similarity">
    <text evidence="2 8">Belongs to the V-ATPase proteolipid subunit family.</text>
</comment>
<dbReference type="EMBL" id="JAEQMG010000041">
    <property type="protein sequence ID" value="MBK6087801.1"/>
    <property type="molecule type" value="Genomic_DNA"/>
</dbReference>
<dbReference type="PRINTS" id="PR00122">
    <property type="entry name" value="VACATPASE"/>
</dbReference>
<reference evidence="10" key="1">
    <citation type="submission" date="2021-01" db="EMBL/GenBank/DDBJ databases">
        <title>Genome public.</title>
        <authorList>
            <person name="Liu C."/>
            <person name="Sun Q."/>
        </authorList>
    </citation>
    <scope>NUCLEOTIDE SEQUENCE</scope>
    <source>
        <strain evidence="10">M6</strain>
    </source>
</reference>
<dbReference type="CDD" id="cd18180">
    <property type="entry name" value="ATP-synt_Vo_Ao_c_NTPK_rpt2"/>
    <property type="match status" value="1"/>
</dbReference>
<feature type="transmembrane region" description="Helical" evidence="8">
    <location>
        <begin position="63"/>
        <end position="83"/>
    </location>
</feature>
<comment type="caution">
    <text evidence="10">The sequence shown here is derived from an EMBL/GenBank/DDBJ whole genome shotgun (WGS) entry which is preliminary data.</text>
</comment>
<protein>
    <submittedName>
        <fullName evidence="10">V-type ATP synthase subunit K</fullName>
    </submittedName>
</protein>
<organism evidence="10 11">
    <name type="scientific">Ruminococcus difficilis</name>
    <dbReference type="NCBI Taxonomy" id="2763069"/>
    <lineage>
        <taxon>Bacteria</taxon>
        <taxon>Bacillati</taxon>
        <taxon>Bacillota</taxon>
        <taxon>Clostridia</taxon>
        <taxon>Eubacteriales</taxon>
        <taxon>Oscillospiraceae</taxon>
        <taxon>Ruminococcus</taxon>
    </lineage>
</organism>
<keyword evidence="5 8" id="KW-1133">Transmembrane helix</keyword>
<gene>
    <name evidence="10" type="ORF">JKK62_03880</name>
</gene>
<dbReference type="Gene3D" id="1.20.120.610">
    <property type="entry name" value="lithium bound rotor ring of v- atpase"/>
    <property type="match status" value="1"/>
</dbReference>
<evidence type="ECO:0000256" key="6">
    <source>
        <dbReference type="ARBA" id="ARBA00023065"/>
    </source>
</evidence>
<dbReference type="InterPro" id="IPR002379">
    <property type="entry name" value="ATPase_proteolipid_c-like_dom"/>
</dbReference>
<accession>A0A934WPF1</accession>
<dbReference type="GO" id="GO:0046961">
    <property type="term" value="F:proton-transporting ATPase activity, rotational mechanism"/>
    <property type="evidence" value="ECO:0007669"/>
    <property type="project" value="InterPro"/>
</dbReference>
<dbReference type="NCBIfam" id="NF005124">
    <property type="entry name" value="PRK06558.1"/>
    <property type="match status" value="1"/>
</dbReference>
<dbReference type="InterPro" id="IPR035921">
    <property type="entry name" value="F/V-ATP_Csub_sf"/>
</dbReference>
<dbReference type="GO" id="GO:0033179">
    <property type="term" value="C:proton-transporting V-type ATPase, V0 domain"/>
    <property type="evidence" value="ECO:0007669"/>
    <property type="project" value="InterPro"/>
</dbReference>
<evidence type="ECO:0000256" key="5">
    <source>
        <dbReference type="ARBA" id="ARBA00022989"/>
    </source>
</evidence>
<evidence type="ECO:0000256" key="2">
    <source>
        <dbReference type="ARBA" id="ARBA00007296"/>
    </source>
</evidence>
<evidence type="ECO:0000259" key="9">
    <source>
        <dbReference type="Pfam" id="PF00137"/>
    </source>
</evidence>
<dbReference type="Proteomes" id="UP000633365">
    <property type="component" value="Unassembled WGS sequence"/>
</dbReference>
<evidence type="ECO:0000256" key="7">
    <source>
        <dbReference type="ARBA" id="ARBA00023136"/>
    </source>
</evidence>
<proteinExistence type="inferred from homology"/>
<evidence type="ECO:0000256" key="8">
    <source>
        <dbReference type="RuleBase" id="RU363060"/>
    </source>
</evidence>